<organism evidence="1 2">
    <name type="scientific">Pseudoxanthomonas putridarboris</name>
    <dbReference type="NCBI Taxonomy" id="752605"/>
    <lineage>
        <taxon>Bacteria</taxon>
        <taxon>Pseudomonadati</taxon>
        <taxon>Pseudomonadota</taxon>
        <taxon>Gammaproteobacteria</taxon>
        <taxon>Lysobacterales</taxon>
        <taxon>Lysobacteraceae</taxon>
        <taxon>Pseudoxanthomonas</taxon>
    </lineage>
</organism>
<evidence type="ECO:0000313" key="1">
    <source>
        <dbReference type="EMBL" id="MEL1263153.1"/>
    </source>
</evidence>
<sequence>MTFEEVNACSGGDVGGMSGQCVAEGALNYVVTAGAIAITLGTGGLAGAAALAGAALSWSSWYRDCGPSANYGTKPQ</sequence>
<dbReference type="Proteomes" id="UP001459204">
    <property type="component" value="Unassembled WGS sequence"/>
</dbReference>
<proteinExistence type="predicted"/>
<comment type="caution">
    <text evidence="1">The sequence shown here is derived from an EMBL/GenBank/DDBJ whole genome shotgun (WGS) entry which is preliminary data.</text>
</comment>
<gene>
    <name evidence="1" type="ORF">AAD027_02070</name>
</gene>
<name>A0ABU9IVZ1_9GAMM</name>
<keyword evidence="2" id="KW-1185">Reference proteome</keyword>
<reference evidence="1 2" key="1">
    <citation type="submission" date="2024-04" db="EMBL/GenBank/DDBJ databases">
        <title>Draft genome sequence of Pseudoxanthomonas putridarboris WD12.</title>
        <authorList>
            <person name="Oh J."/>
        </authorList>
    </citation>
    <scope>NUCLEOTIDE SEQUENCE [LARGE SCALE GENOMIC DNA]</scope>
    <source>
        <strain evidence="1 2">WD12</strain>
    </source>
</reference>
<evidence type="ECO:0000313" key="2">
    <source>
        <dbReference type="Proteomes" id="UP001459204"/>
    </source>
</evidence>
<evidence type="ECO:0008006" key="3">
    <source>
        <dbReference type="Google" id="ProtNLM"/>
    </source>
</evidence>
<accession>A0ABU9IVZ1</accession>
<dbReference type="EMBL" id="JBBWWT010000001">
    <property type="protein sequence ID" value="MEL1263153.1"/>
    <property type="molecule type" value="Genomic_DNA"/>
</dbReference>
<dbReference type="RefSeq" id="WP_341724346.1">
    <property type="nucleotide sequence ID" value="NZ_JBBWWT010000001.1"/>
</dbReference>
<protein>
    <recommendedName>
        <fullName evidence="3">Bacteriocin-type signal sequence-containing protein</fullName>
    </recommendedName>
</protein>